<sequence>MKTIENVVQHYVSETLDGRDIARLSDFLHPSQLSKFGVELTDDEASQHMPVPLTREAVMERLERDLEFAFEKALGQRGISAGMMFYVIKMWNWILEEGLEDFDDENYAQYGLPLFKATAVKYGFNNPIGDDTGSERKYSSEG</sequence>
<dbReference type="EMBL" id="PP869623">
    <property type="protein sequence ID" value="XCN27924.1"/>
    <property type="molecule type" value="Genomic_DNA"/>
</dbReference>
<accession>A0AAU8KZZ0</accession>
<evidence type="ECO:0000313" key="1">
    <source>
        <dbReference type="EMBL" id="XCN27924.1"/>
    </source>
</evidence>
<reference evidence="1" key="1">
    <citation type="submission" date="2024-06" db="EMBL/GenBank/DDBJ databases">
        <authorList>
            <person name="Melgar S."/>
            <person name="Ryabinky S."/>
            <person name="Merugu K."/>
            <person name="Desisa B."/>
            <person name="Truong H."/>
            <person name="Jamal R."/>
            <person name="Sandhu A."/>
            <person name="Johnson A."/>
        </authorList>
    </citation>
    <scope>NUCLEOTIDE SEQUENCE</scope>
</reference>
<organism evidence="1">
    <name type="scientific">Serratia phage Kevin</name>
    <dbReference type="NCBI Taxonomy" id="3161161"/>
    <lineage>
        <taxon>Viruses</taxon>
        <taxon>Duplodnaviria</taxon>
        <taxon>Heunggongvirae</taxon>
        <taxon>Uroviricota</taxon>
        <taxon>Caudoviricetes</taxon>
        <taxon>Pantevenvirales</taxon>
        <taxon>Ackermannviridae</taxon>
        <taxon>Miltonvirus</taxon>
    </lineage>
</organism>
<proteinExistence type="predicted"/>
<protein>
    <submittedName>
        <fullName evidence="1">Uncharacterized protein</fullName>
    </submittedName>
</protein>
<name>A0AAU8KZZ0_9CAUD</name>